<dbReference type="InParanoid" id="W4KKF8"/>
<gene>
    <name evidence="2" type="ORF">HETIRDRAFT_438704</name>
</gene>
<evidence type="ECO:0000313" key="3">
    <source>
        <dbReference type="Proteomes" id="UP000030671"/>
    </source>
</evidence>
<feature type="compositionally biased region" description="Low complexity" evidence="1">
    <location>
        <begin position="14"/>
        <end position="33"/>
    </location>
</feature>
<dbReference type="RefSeq" id="XP_009543071.1">
    <property type="nucleotide sequence ID" value="XM_009544776.1"/>
</dbReference>
<keyword evidence="3" id="KW-1185">Reference proteome</keyword>
<dbReference type="KEGG" id="hir:HETIRDRAFT_438704"/>
<evidence type="ECO:0000313" key="2">
    <source>
        <dbReference type="EMBL" id="ETW86323.1"/>
    </source>
</evidence>
<organism evidence="2 3">
    <name type="scientific">Heterobasidion irregulare (strain TC 32-1)</name>
    <dbReference type="NCBI Taxonomy" id="747525"/>
    <lineage>
        <taxon>Eukaryota</taxon>
        <taxon>Fungi</taxon>
        <taxon>Dikarya</taxon>
        <taxon>Basidiomycota</taxon>
        <taxon>Agaricomycotina</taxon>
        <taxon>Agaricomycetes</taxon>
        <taxon>Russulales</taxon>
        <taxon>Bondarzewiaceae</taxon>
        <taxon>Heterobasidion</taxon>
        <taxon>Heterobasidion annosum species complex</taxon>
    </lineage>
</organism>
<feature type="region of interest" description="Disordered" evidence="1">
    <location>
        <begin position="1"/>
        <end position="47"/>
    </location>
</feature>
<sequence length="102" mass="10608">MTRSRPARRISLYRPSAAARAPARLPASASLTPTPAPAAPSPPPPSARISPYLPSVISRIGSAICDPSSTRRLPSAAGALRTVRCCATRPSRGISSCCDLWA</sequence>
<evidence type="ECO:0000256" key="1">
    <source>
        <dbReference type="SAM" id="MobiDB-lite"/>
    </source>
</evidence>
<protein>
    <submittedName>
        <fullName evidence="2">Uncharacterized protein</fullName>
    </submittedName>
</protein>
<accession>W4KKF8</accession>
<name>W4KKF8_HETIT</name>
<dbReference type="EMBL" id="KI925455">
    <property type="protein sequence ID" value="ETW86323.1"/>
    <property type="molecule type" value="Genomic_DNA"/>
</dbReference>
<proteinExistence type="predicted"/>
<dbReference type="GeneID" id="20675067"/>
<dbReference type="HOGENOM" id="CLU_2277862_0_0_1"/>
<feature type="compositionally biased region" description="Pro residues" evidence="1">
    <location>
        <begin position="34"/>
        <end position="46"/>
    </location>
</feature>
<dbReference type="AlphaFoldDB" id="W4KKF8"/>
<dbReference type="Proteomes" id="UP000030671">
    <property type="component" value="Unassembled WGS sequence"/>
</dbReference>
<reference evidence="2 3" key="1">
    <citation type="journal article" date="2012" name="New Phytol.">
        <title>Insight into trade-off between wood decay and parasitism from the genome of a fungal forest pathogen.</title>
        <authorList>
            <person name="Olson A."/>
            <person name="Aerts A."/>
            <person name="Asiegbu F."/>
            <person name="Belbahri L."/>
            <person name="Bouzid O."/>
            <person name="Broberg A."/>
            <person name="Canback B."/>
            <person name="Coutinho P.M."/>
            <person name="Cullen D."/>
            <person name="Dalman K."/>
            <person name="Deflorio G."/>
            <person name="van Diepen L.T."/>
            <person name="Dunand C."/>
            <person name="Duplessis S."/>
            <person name="Durling M."/>
            <person name="Gonthier P."/>
            <person name="Grimwood J."/>
            <person name="Fossdal C.G."/>
            <person name="Hansson D."/>
            <person name="Henrissat B."/>
            <person name="Hietala A."/>
            <person name="Himmelstrand K."/>
            <person name="Hoffmeister D."/>
            <person name="Hogberg N."/>
            <person name="James T.Y."/>
            <person name="Karlsson M."/>
            <person name="Kohler A."/>
            <person name="Kues U."/>
            <person name="Lee Y.H."/>
            <person name="Lin Y.C."/>
            <person name="Lind M."/>
            <person name="Lindquist E."/>
            <person name="Lombard V."/>
            <person name="Lucas S."/>
            <person name="Lunden K."/>
            <person name="Morin E."/>
            <person name="Murat C."/>
            <person name="Park J."/>
            <person name="Raffaello T."/>
            <person name="Rouze P."/>
            <person name="Salamov A."/>
            <person name="Schmutz J."/>
            <person name="Solheim H."/>
            <person name="Stahlberg J."/>
            <person name="Velez H."/>
            <person name="de Vries R.P."/>
            <person name="Wiebenga A."/>
            <person name="Woodward S."/>
            <person name="Yakovlev I."/>
            <person name="Garbelotto M."/>
            <person name="Martin F."/>
            <person name="Grigoriev I.V."/>
            <person name="Stenlid J."/>
        </authorList>
    </citation>
    <scope>NUCLEOTIDE SEQUENCE [LARGE SCALE GENOMIC DNA]</scope>
    <source>
        <strain evidence="2 3">TC 32-1</strain>
    </source>
</reference>